<dbReference type="FunFam" id="3.80.10.10:FF:000317">
    <property type="entry name" value="Inactive leucine-rich repeat receptor-like protein kinase"/>
    <property type="match status" value="1"/>
</dbReference>
<dbReference type="PANTHER" id="PTHR48061">
    <property type="entry name" value="LEUCINE-RICH REPEAT RECEPTOR PROTEIN KINASE EMS1-LIKE-RELATED"/>
    <property type="match status" value="1"/>
</dbReference>
<evidence type="ECO:0000256" key="6">
    <source>
        <dbReference type="ARBA" id="ARBA00022729"/>
    </source>
</evidence>
<dbReference type="InterPro" id="IPR046956">
    <property type="entry name" value="RLP23-like"/>
</dbReference>
<dbReference type="InterPro" id="IPR013210">
    <property type="entry name" value="LRR_N_plant-typ"/>
</dbReference>
<organism evidence="18">
    <name type="scientific">Fagus sylvatica</name>
    <name type="common">Beechnut</name>
    <dbReference type="NCBI Taxonomy" id="28930"/>
    <lineage>
        <taxon>Eukaryota</taxon>
        <taxon>Viridiplantae</taxon>
        <taxon>Streptophyta</taxon>
        <taxon>Embryophyta</taxon>
        <taxon>Tracheophyta</taxon>
        <taxon>Spermatophyta</taxon>
        <taxon>Magnoliopsida</taxon>
        <taxon>eudicotyledons</taxon>
        <taxon>Gunneridae</taxon>
        <taxon>Pentapetalae</taxon>
        <taxon>rosids</taxon>
        <taxon>fabids</taxon>
        <taxon>Fagales</taxon>
        <taxon>Fagaceae</taxon>
        <taxon>Fagus</taxon>
    </lineage>
</organism>
<evidence type="ECO:0000256" key="10">
    <source>
        <dbReference type="ARBA" id="ARBA00022989"/>
    </source>
</evidence>
<dbReference type="EMBL" id="OIVN01001960">
    <property type="protein sequence ID" value="SPC99312.1"/>
    <property type="molecule type" value="Genomic_DNA"/>
</dbReference>
<dbReference type="Pfam" id="PF08263">
    <property type="entry name" value="LRRNT_2"/>
    <property type="match status" value="1"/>
</dbReference>
<keyword evidence="10 14" id="KW-1133">Transmembrane helix</keyword>
<proteinExistence type="inferred from homology"/>
<keyword evidence="6 15" id="KW-0732">Signal</keyword>
<dbReference type="SMART" id="SM00369">
    <property type="entry name" value="LRR_TYP"/>
    <property type="match status" value="8"/>
</dbReference>
<feature type="transmembrane region" description="Helical" evidence="14">
    <location>
        <begin position="782"/>
        <end position="803"/>
    </location>
</feature>
<evidence type="ECO:0000256" key="8">
    <source>
        <dbReference type="ARBA" id="ARBA00022741"/>
    </source>
</evidence>
<dbReference type="GO" id="GO:0005886">
    <property type="term" value="C:plasma membrane"/>
    <property type="evidence" value="ECO:0007669"/>
    <property type="project" value="UniProtKB-SubCell"/>
</dbReference>
<dbReference type="SUPFAM" id="SSF52047">
    <property type="entry name" value="RNI-like"/>
    <property type="match status" value="1"/>
</dbReference>
<dbReference type="Pfam" id="PF13855">
    <property type="entry name" value="LRR_8"/>
    <property type="match status" value="1"/>
</dbReference>
<name>A0A2N9GI84_FAGSY</name>
<dbReference type="InterPro" id="IPR032675">
    <property type="entry name" value="LRR_dom_sf"/>
</dbReference>
<dbReference type="Pfam" id="PF00560">
    <property type="entry name" value="LRR_1"/>
    <property type="match status" value="6"/>
</dbReference>
<evidence type="ECO:0000259" key="17">
    <source>
        <dbReference type="Pfam" id="PF23598"/>
    </source>
</evidence>
<evidence type="ECO:0000256" key="9">
    <source>
        <dbReference type="ARBA" id="ARBA00022840"/>
    </source>
</evidence>
<dbReference type="PANTHER" id="PTHR48061:SF12">
    <property type="entry name" value="DISEASE RESISTANCE LIKE PROTEIN"/>
    <property type="match status" value="1"/>
</dbReference>
<dbReference type="PRINTS" id="PR00019">
    <property type="entry name" value="LEURICHRPT"/>
</dbReference>
<dbReference type="Gene3D" id="3.80.10.10">
    <property type="entry name" value="Ribonuclease Inhibitor"/>
    <property type="match status" value="5"/>
</dbReference>
<dbReference type="AlphaFoldDB" id="A0A2N9GI84"/>
<dbReference type="Pfam" id="PF23598">
    <property type="entry name" value="LRR_14"/>
    <property type="match status" value="1"/>
</dbReference>
<evidence type="ECO:0000256" key="1">
    <source>
        <dbReference type="ARBA" id="ARBA00004251"/>
    </source>
</evidence>
<accession>A0A2N9GI84</accession>
<evidence type="ECO:0000259" key="16">
    <source>
        <dbReference type="Pfam" id="PF08263"/>
    </source>
</evidence>
<keyword evidence="9" id="KW-0067">ATP-binding</keyword>
<comment type="similarity">
    <text evidence="2">Belongs to the RLP family.</text>
</comment>
<keyword evidence="8" id="KW-0547">Nucleotide-binding</keyword>
<evidence type="ECO:0000256" key="4">
    <source>
        <dbReference type="ARBA" id="ARBA00022614"/>
    </source>
</evidence>
<feature type="chain" id="PRO_5014835098" evidence="15">
    <location>
        <begin position="30"/>
        <end position="827"/>
    </location>
</feature>
<evidence type="ECO:0000256" key="7">
    <source>
        <dbReference type="ARBA" id="ARBA00022737"/>
    </source>
</evidence>
<dbReference type="InterPro" id="IPR003591">
    <property type="entry name" value="Leu-rich_rpt_typical-subtyp"/>
</dbReference>
<dbReference type="InterPro" id="IPR055414">
    <property type="entry name" value="LRR_R13L4/SHOC2-like"/>
</dbReference>
<evidence type="ECO:0000256" key="5">
    <source>
        <dbReference type="ARBA" id="ARBA00022692"/>
    </source>
</evidence>
<evidence type="ECO:0000313" key="18">
    <source>
        <dbReference type="EMBL" id="SPC99312.1"/>
    </source>
</evidence>
<evidence type="ECO:0000256" key="3">
    <source>
        <dbReference type="ARBA" id="ARBA00022475"/>
    </source>
</evidence>
<gene>
    <name evidence="18" type="ORF">FSB_LOCUS27194</name>
</gene>
<reference evidence="18" key="1">
    <citation type="submission" date="2018-02" db="EMBL/GenBank/DDBJ databases">
        <authorList>
            <person name="Cohen D.B."/>
            <person name="Kent A.D."/>
        </authorList>
    </citation>
    <scope>NUCLEOTIDE SEQUENCE</scope>
</reference>
<evidence type="ECO:0000256" key="2">
    <source>
        <dbReference type="ARBA" id="ARBA00009592"/>
    </source>
</evidence>
<keyword evidence="4" id="KW-0433">Leucine-rich repeat</keyword>
<keyword evidence="7" id="KW-0677">Repeat</keyword>
<protein>
    <submittedName>
        <fullName evidence="18">Uncharacterized protein</fullName>
    </submittedName>
</protein>
<feature type="domain" description="Disease resistance R13L4/SHOC-2-like LRR" evidence="17">
    <location>
        <begin position="197"/>
        <end position="352"/>
    </location>
</feature>
<dbReference type="InterPro" id="IPR001611">
    <property type="entry name" value="Leu-rich_rpt"/>
</dbReference>
<evidence type="ECO:0000256" key="13">
    <source>
        <dbReference type="ARBA" id="ARBA00023180"/>
    </source>
</evidence>
<evidence type="ECO:0000256" key="12">
    <source>
        <dbReference type="ARBA" id="ARBA00023170"/>
    </source>
</evidence>
<sequence>MASFMCDLMSTRLLVLLPLFLAIATNCFSSMQPLCHDDDSSALLQFKESFDMNLNACRGPFAYPKIATWKQEGVDRDCCSWDGVECDEDTGHVIGLDLSSSCLYGSMVSNSLFRLVHLQRLNLAYNNFNFSQIPSGFSLLSRLTYLNLSYSSFSGQIPSNFSKLSKLSTLDLSKLPLLAQPESVVQSNLHLKSLKSLVQNLTSLKVLCLNFVQISSPVPEILSNLSSLTTLQLIGCGLHGEFPVGIFKLPKLQELKVWQTSFSGKLPASMANLTQLSYLDMSYTQLTGQIPSWLANMTQLTVLYLSFNKLQGPLPNSIFELEKLETLHLYSNNLSGIVAMDMFHKLKYLTSLVLSLNHISFITKTNSNATQNKFKVLGLGSCNLSHFPDFLRNQNQLQWLDLSYNNIHGQIPIWVWNTSKETLKFVNFSHNYLTGFDQHQDNFPWPQLLVLDLSSNKIQESLRIPPPSMKIYSVANNMLQGEISPSICNLSSLYSLDLSNNQFSGILPHCLSNLSCSLNILNLRANKFHGMIPQLCAKGSTLKMIDLSQNQFEGVLPRSLSNCRMLEVLNLGSNELNDVFPSWLGTLPELRVLSLQQNGFYGVVGSPTSFFASPKLGIVDLSVNKFTGKETLYQKIREAFAFVDLSSNEFNGTIPEFIGNLNGFQLLNLSNNNLTGHIPISFGNMSTLESLDLSQNKLSGQIPMQLTQLTFLASFNVSHNQLTGPIPQSTQFNTFDSSSFGGNLGLCGNPLSKKCENPEPPPLPTASIEEDQDSWFHIEFDWKIILLGYCSGIINGVVVGNIVTKKKQHWFVRARKRQHKRERRQLC</sequence>
<evidence type="ECO:0000256" key="11">
    <source>
        <dbReference type="ARBA" id="ARBA00023136"/>
    </source>
</evidence>
<dbReference type="SUPFAM" id="SSF52058">
    <property type="entry name" value="L domain-like"/>
    <property type="match status" value="1"/>
</dbReference>
<dbReference type="SMART" id="SM00365">
    <property type="entry name" value="LRR_SD22"/>
    <property type="match status" value="4"/>
</dbReference>
<keyword evidence="5 14" id="KW-0812">Transmembrane</keyword>
<keyword evidence="3" id="KW-1003">Cell membrane</keyword>
<feature type="domain" description="Leucine-rich repeat-containing N-terminal plant-type" evidence="16">
    <location>
        <begin position="36"/>
        <end position="87"/>
    </location>
</feature>
<keyword evidence="12" id="KW-0675">Receptor</keyword>
<evidence type="ECO:0000256" key="14">
    <source>
        <dbReference type="SAM" id="Phobius"/>
    </source>
</evidence>
<keyword evidence="13" id="KW-0325">Glycoprotein</keyword>
<keyword evidence="11 14" id="KW-0472">Membrane</keyword>
<evidence type="ECO:0000256" key="15">
    <source>
        <dbReference type="SAM" id="SignalP"/>
    </source>
</evidence>
<comment type="subcellular location">
    <subcellularLocation>
        <location evidence="1">Cell membrane</location>
        <topology evidence="1">Single-pass type I membrane protein</topology>
    </subcellularLocation>
</comment>
<dbReference type="FunFam" id="3.80.10.10:FF:000095">
    <property type="entry name" value="LRR receptor-like serine/threonine-protein kinase GSO1"/>
    <property type="match status" value="1"/>
</dbReference>
<dbReference type="GO" id="GO:0005524">
    <property type="term" value="F:ATP binding"/>
    <property type="evidence" value="ECO:0007669"/>
    <property type="project" value="UniProtKB-KW"/>
</dbReference>
<feature type="signal peptide" evidence="15">
    <location>
        <begin position="1"/>
        <end position="29"/>
    </location>
</feature>